<evidence type="ECO:0000256" key="1">
    <source>
        <dbReference type="ARBA" id="ARBA00022980"/>
    </source>
</evidence>
<evidence type="ECO:0000313" key="4">
    <source>
        <dbReference type="EMBL" id="AVP87463.1"/>
    </source>
</evidence>
<evidence type="ECO:0000313" key="5">
    <source>
        <dbReference type="Proteomes" id="UP000241762"/>
    </source>
</evidence>
<protein>
    <recommendedName>
        <fullName evidence="3">Small ribosomal subunit protein bS16</fullName>
    </recommendedName>
</protein>
<dbReference type="Pfam" id="PF00886">
    <property type="entry name" value="Ribosomal_S16"/>
    <property type="match status" value="1"/>
</dbReference>
<dbReference type="GO" id="GO:0005737">
    <property type="term" value="C:cytoplasm"/>
    <property type="evidence" value="ECO:0007669"/>
    <property type="project" value="UniProtKB-ARBA"/>
</dbReference>
<keyword evidence="5" id="KW-1185">Reference proteome</keyword>
<dbReference type="KEGG" id="ptc:phytr_5160"/>
<accession>A0A2P1P869</accession>
<comment type="similarity">
    <text evidence="3">Belongs to the bacterial ribosomal protein bS16 family.</text>
</comment>
<keyword evidence="1 3" id="KW-0689">Ribosomal protein</keyword>
<dbReference type="NCBIfam" id="TIGR00002">
    <property type="entry name" value="S16"/>
    <property type="match status" value="1"/>
</dbReference>
<evidence type="ECO:0000256" key="2">
    <source>
        <dbReference type="ARBA" id="ARBA00023274"/>
    </source>
</evidence>
<gene>
    <name evidence="3" type="primary">rpsP</name>
    <name evidence="4" type="ORF">phytr_5160</name>
</gene>
<dbReference type="OrthoDB" id="9807878at2"/>
<dbReference type="EMBL" id="CP027845">
    <property type="protein sequence ID" value="AVP87463.1"/>
    <property type="molecule type" value="Genomic_DNA"/>
</dbReference>
<dbReference type="Proteomes" id="UP000241762">
    <property type="component" value="Chromosome"/>
</dbReference>
<dbReference type="HAMAP" id="MF_00385">
    <property type="entry name" value="Ribosomal_bS16"/>
    <property type="match status" value="1"/>
</dbReference>
<dbReference type="GO" id="GO:0006412">
    <property type="term" value="P:translation"/>
    <property type="evidence" value="ECO:0007669"/>
    <property type="project" value="UniProtKB-UniRule"/>
</dbReference>
<proteinExistence type="inferred from homology"/>
<dbReference type="SUPFAM" id="SSF54565">
    <property type="entry name" value="Ribosomal protein S16"/>
    <property type="match status" value="1"/>
</dbReference>
<reference evidence="4 5" key="1">
    <citation type="submission" date="2018-03" db="EMBL/GenBank/DDBJ databases">
        <title>A gene transfer event suggests a long-term partnership between eustigmatophyte algae and a novel lineage of endosymbiotic bacteria.</title>
        <authorList>
            <person name="Yurchenko T."/>
            <person name="Sevcikova T."/>
            <person name="Pribyl P."/>
            <person name="El Karkouri K."/>
            <person name="Klimes V."/>
            <person name="Amaral R."/>
            <person name="Zbrankova V."/>
            <person name="Kim E."/>
            <person name="Raoult D."/>
            <person name="Santos L.M.A."/>
            <person name="Elias M."/>
        </authorList>
    </citation>
    <scope>NUCLEOTIDE SEQUENCE [LARGE SCALE GENOMIC DNA]</scope>
    <source>
        <strain evidence="4">CCALA 838</strain>
    </source>
</reference>
<dbReference type="InterPro" id="IPR000307">
    <property type="entry name" value="Ribosomal_bS16"/>
</dbReference>
<dbReference type="PANTHER" id="PTHR12919:SF20">
    <property type="entry name" value="SMALL RIBOSOMAL SUBUNIT PROTEIN BS16M"/>
    <property type="match status" value="1"/>
</dbReference>
<sequence length="117" mass="13098">MSVVKIRLARGGSKKRPHYKIVVANSTAPRDGSFIEKVGYYNPLLPKDHEERFVLKLDRVQEWLKVGAQPTDKVAKFIQTKGGQLPEKIQVKMDKKLAQIKAKVSTPKKEAATATAE</sequence>
<name>A0A2P1P869_9RICK</name>
<evidence type="ECO:0000256" key="3">
    <source>
        <dbReference type="HAMAP-Rule" id="MF_00385"/>
    </source>
</evidence>
<dbReference type="RefSeq" id="WP_106874325.1">
    <property type="nucleotide sequence ID" value="NZ_CP027845.1"/>
</dbReference>
<dbReference type="GO" id="GO:0003735">
    <property type="term" value="F:structural constituent of ribosome"/>
    <property type="evidence" value="ECO:0007669"/>
    <property type="project" value="InterPro"/>
</dbReference>
<dbReference type="AlphaFoldDB" id="A0A2P1P869"/>
<dbReference type="InterPro" id="IPR023803">
    <property type="entry name" value="Ribosomal_bS16_dom_sf"/>
</dbReference>
<dbReference type="Gene3D" id="3.30.1320.10">
    <property type="match status" value="1"/>
</dbReference>
<dbReference type="GO" id="GO:0015935">
    <property type="term" value="C:small ribosomal subunit"/>
    <property type="evidence" value="ECO:0007669"/>
    <property type="project" value="TreeGrafter"/>
</dbReference>
<dbReference type="PANTHER" id="PTHR12919">
    <property type="entry name" value="30S RIBOSOMAL PROTEIN S16"/>
    <property type="match status" value="1"/>
</dbReference>
<organism evidence="4 5">
    <name type="scientific">Candidatus Phycorickettsia trachydisci</name>
    <dbReference type="NCBI Taxonomy" id="2115978"/>
    <lineage>
        <taxon>Bacteria</taxon>
        <taxon>Pseudomonadati</taxon>
        <taxon>Pseudomonadota</taxon>
        <taxon>Alphaproteobacteria</taxon>
        <taxon>Rickettsiales</taxon>
        <taxon>Rickettsiaceae</taxon>
        <taxon>Candidatus Phycorickettsia</taxon>
    </lineage>
</organism>
<keyword evidence="2 3" id="KW-0687">Ribonucleoprotein</keyword>